<name>A0A8K0UQF4_9AGAR</name>
<gene>
    <name evidence="2" type="ORF">BXZ70DRAFT_1007040</name>
</gene>
<reference evidence="2" key="1">
    <citation type="journal article" date="2021" name="New Phytol.">
        <title>Evolutionary innovations through gain and loss of genes in the ectomycorrhizal Boletales.</title>
        <authorList>
            <person name="Wu G."/>
            <person name="Miyauchi S."/>
            <person name="Morin E."/>
            <person name="Kuo A."/>
            <person name="Drula E."/>
            <person name="Varga T."/>
            <person name="Kohler A."/>
            <person name="Feng B."/>
            <person name="Cao Y."/>
            <person name="Lipzen A."/>
            <person name="Daum C."/>
            <person name="Hundley H."/>
            <person name="Pangilinan J."/>
            <person name="Johnson J."/>
            <person name="Barry K."/>
            <person name="LaButti K."/>
            <person name="Ng V."/>
            <person name="Ahrendt S."/>
            <person name="Min B."/>
            <person name="Choi I.G."/>
            <person name="Park H."/>
            <person name="Plett J.M."/>
            <person name="Magnuson J."/>
            <person name="Spatafora J.W."/>
            <person name="Nagy L.G."/>
            <person name="Henrissat B."/>
            <person name="Grigoriev I.V."/>
            <person name="Yang Z.L."/>
            <person name="Xu J."/>
            <person name="Martin F.M."/>
        </authorList>
    </citation>
    <scope>NUCLEOTIDE SEQUENCE</scope>
    <source>
        <strain evidence="2">KKN 215</strain>
    </source>
</reference>
<accession>A0A8K0UQF4</accession>
<feature type="region of interest" description="Disordered" evidence="1">
    <location>
        <begin position="360"/>
        <end position="396"/>
    </location>
</feature>
<protein>
    <submittedName>
        <fullName evidence="2">Uncharacterized protein</fullName>
    </submittedName>
</protein>
<proteinExistence type="predicted"/>
<dbReference type="OrthoDB" id="2337158at2759"/>
<comment type="caution">
    <text evidence="2">The sequence shown here is derived from an EMBL/GenBank/DDBJ whole genome shotgun (WGS) entry which is preliminary data.</text>
</comment>
<feature type="region of interest" description="Disordered" evidence="1">
    <location>
        <begin position="66"/>
        <end position="87"/>
    </location>
</feature>
<evidence type="ECO:0000313" key="3">
    <source>
        <dbReference type="Proteomes" id="UP000813824"/>
    </source>
</evidence>
<feature type="region of interest" description="Disordered" evidence="1">
    <location>
        <begin position="180"/>
        <end position="214"/>
    </location>
</feature>
<feature type="region of interest" description="Disordered" evidence="1">
    <location>
        <begin position="1"/>
        <end position="20"/>
    </location>
</feature>
<feature type="compositionally biased region" description="Polar residues" evidence="1">
    <location>
        <begin position="377"/>
        <end position="394"/>
    </location>
</feature>
<evidence type="ECO:0000313" key="2">
    <source>
        <dbReference type="EMBL" id="KAH8101795.1"/>
    </source>
</evidence>
<dbReference type="EMBL" id="JAEVFJ010000011">
    <property type="protein sequence ID" value="KAH8101795.1"/>
    <property type="molecule type" value="Genomic_DNA"/>
</dbReference>
<sequence length="503" mass="56182">MLSVTAGPSRNAEQEMSASQRGLIDTCFEEGQYETGIYVLDSLRSSYRKPPSVHIRQLLCLALYPPPEEETDNNPTADTNLPTSPSKLGARQQRSILIPTPAASQAALRLLEAFTSTNTSNALLRALPSHPLHWTEQSHDHAPPSYSQDDEDSAVARQSRSIQECKHCWEILREGFIRPQFDPSSSRTTSQIRRTRAGGAHTGGGEEGEEEFEQPLAVAPHAWPVLKWLISTLEKEESENERNDQHRYSTFLLCQIPPPRSAVDKRWDAGPTLEIVVFCLEEGIPQRQQLGIRLLTLLINLTATNFIDLSPFLTATFNRLQTMSKPALIFLMTMLPQTSLAIQFKLAFCRHLLVSTSSAVAKPKPKPKPKTKARPLRQTQHSTASTQPGGSQNAPEREMIPAQRYPTFRSADLLDLLGTPVAGDTKTALDTLRIRYELVLAYASLQTSADETLRDEEWPQLLSSGRLVAAVEQTFVYSGRAQSEDSRDLDMMRSILLEMVRTR</sequence>
<feature type="compositionally biased region" description="Basic residues" evidence="1">
    <location>
        <begin position="363"/>
        <end position="375"/>
    </location>
</feature>
<feature type="region of interest" description="Disordered" evidence="1">
    <location>
        <begin position="134"/>
        <end position="157"/>
    </location>
</feature>
<keyword evidence="3" id="KW-1185">Reference proteome</keyword>
<feature type="compositionally biased region" description="Polar residues" evidence="1">
    <location>
        <begin position="73"/>
        <end position="86"/>
    </location>
</feature>
<dbReference type="Proteomes" id="UP000813824">
    <property type="component" value="Unassembled WGS sequence"/>
</dbReference>
<evidence type="ECO:0000256" key="1">
    <source>
        <dbReference type="SAM" id="MobiDB-lite"/>
    </source>
</evidence>
<dbReference type="AlphaFoldDB" id="A0A8K0UQF4"/>
<organism evidence="2 3">
    <name type="scientific">Cristinia sonorae</name>
    <dbReference type="NCBI Taxonomy" id="1940300"/>
    <lineage>
        <taxon>Eukaryota</taxon>
        <taxon>Fungi</taxon>
        <taxon>Dikarya</taxon>
        <taxon>Basidiomycota</taxon>
        <taxon>Agaricomycotina</taxon>
        <taxon>Agaricomycetes</taxon>
        <taxon>Agaricomycetidae</taxon>
        <taxon>Agaricales</taxon>
        <taxon>Pleurotineae</taxon>
        <taxon>Stephanosporaceae</taxon>
        <taxon>Cristinia</taxon>
    </lineage>
</organism>